<dbReference type="InterPro" id="IPR012338">
    <property type="entry name" value="Beta-lactam/transpept-like"/>
</dbReference>
<protein>
    <submittedName>
        <fullName evidence="4">Beta-lactamase/transpeptidase-like protein</fullName>
    </submittedName>
</protein>
<dbReference type="InterPro" id="IPR001466">
    <property type="entry name" value="Beta-lactam-related"/>
</dbReference>
<dbReference type="InterPro" id="IPR050789">
    <property type="entry name" value="Diverse_Enzym_Activities"/>
</dbReference>
<sequence>MAVDSPRLTLDSSGWIASMTKIVTATALMQLVERKLIDLDDDVRPLVPELAAVQILKPTNTGGEIVLENNSAAITLRQLLTHSSGMSYDAVDPDLQKWSKSIGRTSKTLDQTREGWNTPLRFAPGSSWMYGSGIDWAGQVLEKVTGQTLGAYMSENIFKPLGMGDTTFRRQDIAEQLTGRIADCCYRTPDGSLVAGPLPVSENPPQDSGGAGLFSTAKDYAVFIQALLSASQGEGTLLRRTSVDEMFRPQLNDSQGRDMHALIKDIIPFPADIPMNHGISGVINLADVDGKRRKGTLTWGGMTNPNWVIPLPASSSFGLEPPLLTCVASGLIAKVVSPQSSLFTFFRREMRLS</sequence>
<keyword evidence="5" id="KW-1185">Reference proteome</keyword>
<dbReference type="Proteomes" id="UP000738349">
    <property type="component" value="Unassembled WGS sequence"/>
</dbReference>
<dbReference type="SUPFAM" id="SSF56601">
    <property type="entry name" value="beta-lactamase/transpeptidase-like"/>
    <property type="match status" value="1"/>
</dbReference>
<dbReference type="Pfam" id="PF00144">
    <property type="entry name" value="Beta-lactamase"/>
    <property type="match status" value="1"/>
</dbReference>
<evidence type="ECO:0000313" key="4">
    <source>
        <dbReference type="EMBL" id="KAH7110276.1"/>
    </source>
</evidence>
<proteinExistence type="inferred from homology"/>
<feature type="domain" description="Beta-lactamase-related" evidence="3">
    <location>
        <begin position="16"/>
        <end position="251"/>
    </location>
</feature>
<comment type="similarity">
    <text evidence="1">Belongs to the class-A beta-lactamase family.</text>
</comment>
<name>A0A9P9D0M3_9HYPO</name>
<dbReference type="Gene3D" id="3.40.710.10">
    <property type="entry name" value="DD-peptidase/beta-lactamase superfamily"/>
    <property type="match status" value="1"/>
</dbReference>
<evidence type="ECO:0000313" key="5">
    <source>
        <dbReference type="Proteomes" id="UP000738349"/>
    </source>
</evidence>
<dbReference type="OrthoDB" id="428260at2759"/>
<dbReference type="PANTHER" id="PTHR43283">
    <property type="entry name" value="BETA-LACTAMASE-RELATED"/>
    <property type="match status" value="1"/>
</dbReference>
<dbReference type="EMBL" id="JAGMUV010000046">
    <property type="protein sequence ID" value="KAH7110276.1"/>
    <property type="molecule type" value="Genomic_DNA"/>
</dbReference>
<evidence type="ECO:0000256" key="1">
    <source>
        <dbReference type="ARBA" id="ARBA00009009"/>
    </source>
</evidence>
<dbReference type="AlphaFoldDB" id="A0A9P9D0M3"/>
<accession>A0A9P9D0M3</accession>
<organism evidence="4 5">
    <name type="scientific">Dactylonectria macrodidyma</name>
    <dbReference type="NCBI Taxonomy" id="307937"/>
    <lineage>
        <taxon>Eukaryota</taxon>
        <taxon>Fungi</taxon>
        <taxon>Dikarya</taxon>
        <taxon>Ascomycota</taxon>
        <taxon>Pezizomycotina</taxon>
        <taxon>Sordariomycetes</taxon>
        <taxon>Hypocreomycetidae</taxon>
        <taxon>Hypocreales</taxon>
        <taxon>Nectriaceae</taxon>
        <taxon>Dactylonectria</taxon>
    </lineage>
</organism>
<dbReference type="GO" id="GO:0016787">
    <property type="term" value="F:hydrolase activity"/>
    <property type="evidence" value="ECO:0007669"/>
    <property type="project" value="UniProtKB-KW"/>
</dbReference>
<evidence type="ECO:0000259" key="3">
    <source>
        <dbReference type="Pfam" id="PF00144"/>
    </source>
</evidence>
<comment type="caution">
    <text evidence="4">The sequence shown here is derived from an EMBL/GenBank/DDBJ whole genome shotgun (WGS) entry which is preliminary data.</text>
</comment>
<gene>
    <name evidence="4" type="ORF">EDB81DRAFT_832200</name>
</gene>
<reference evidence="4" key="1">
    <citation type="journal article" date="2021" name="Nat. Commun.">
        <title>Genetic determinants of endophytism in the Arabidopsis root mycobiome.</title>
        <authorList>
            <person name="Mesny F."/>
            <person name="Miyauchi S."/>
            <person name="Thiergart T."/>
            <person name="Pickel B."/>
            <person name="Atanasova L."/>
            <person name="Karlsson M."/>
            <person name="Huettel B."/>
            <person name="Barry K.W."/>
            <person name="Haridas S."/>
            <person name="Chen C."/>
            <person name="Bauer D."/>
            <person name="Andreopoulos W."/>
            <person name="Pangilinan J."/>
            <person name="LaButti K."/>
            <person name="Riley R."/>
            <person name="Lipzen A."/>
            <person name="Clum A."/>
            <person name="Drula E."/>
            <person name="Henrissat B."/>
            <person name="Kohler A."/>
            <person name="Grigoriev I.V."/>
            <person name="Martin F.M."/>
            <person name="Hacquard S."/>
        </authorList>
    </citation>
    <scope>NUCLEOTIDE SEQUENCE</scope>
    <source>
        <strain evidence="4">MPI-CAGE-AT-0147</strain>
    </source>
</reference>
<keyword evidence="2" id="KW-0378">Hydrolase</keyword>
<evidence type="ECO:0000256" key="2">
    <source>
        <dbReference type="ARBA" id="ARBA00022801"/>
    </source>
</evidence>
<dbReference type="PANTHER" id="PTHR43283:SF17">
    <property type="entry name" value="(LOVD), PUTATIVE (AFU_ORTHOLOGUE AFUA_5G00920)-RELATED"/>
    <property type="match status" value="1"/>
</dbReference>